<name>A0ABP8JG92_9MICO</name>
<organism evidence="2 3">
    <name type="scientific">Ornithinibacter aureus</name>
    <dbReference type="NCBI Taxonomy" id="622664"/>
    <lineage>
        <taxon>Bacteria</taxon>
        <taxon>Bacillati</taxon>
        <taxon>Actinomycetota</taxon>
        <taxon>Actinomycetes</taxon>
        <taxon>Micrococcales</taxon>
        <taxon>Intrasporangiaceae</taxon>
        <taxon>Ornithinibacter</taxon>
    </lineage>
</organism>
<protein>
    <submittedName>
        <fullName evidence="2">Uncharacterized protein</fullName>
    </submittedName>
</protein>
<dbReference type="EMBL" id="BAABFX010000011">
    <property type="protein sequence ID" value="GAA4390166.1"/>
    <property type="molecule type" value="Genomic_DNA"/>
</dbReference>
<accession>A0ABP8JG92</accession>
<evidence type="ECO:0000313" key="2">
    <source>
        <dbReference type="EMBL" id="GAA4390166.1"/>
    </source>
</evidence>
<reference evidence="3" key="1">
    <citation type="journal article" date="2019" name="Int. J. Syst. Evol. Microbiol.">
        <title>The Global Catalogue of Microorganisms (GCM) 10K type strain sequencing project: providing services to taxonomists for standard genome sequencing and annotation.</title>
        <authorList>
            <consortium name="The Broad Institute Genomics Platform"/>
            <consortium name="The Broad Institute Genome Sequencing Center for Infectious Disease"/>
            <person name="Wu L."/>
            <person name="Ma J."/>
        </authorList>
    </citation>
    <scope>NUCLEOTIDE SEQUENCE [LARGE SCALE GENOMIC DNA]</scope>
    <source>
        <strain evidence="3">JCM 17738</strain>
    </source>
</reference>
<evidence type="ECO:0000313" key="3">
    <source>
        <dbReference type="Proteomes" id="UP001500390"/>
    </source>
</evidence>
<dbReference type="Proteomes" id="UP001500390">
    <property type="component" value="Unassembled WGS sequence"/>
</dbReference>
<sequence>MDADQPGLFEVPDCEPQVSSQGPQRGRNREVWVLTATAEVAITDAWALQAAARANEGFVLSLPGADLGVEDGEGASPDEVPVDDVFDALAWLIWPTEGLDEALDADALRILSVESEVKGDSVDHGTATWKVTAKLTDVDALRRLAARASPDEAAEISASLSVAWQRAVDPFAPLCSIHGITWTPGPVVVEHLPARAARNP</sequence>
<feature type="region of interest" description="Disordered" evidence="1">
    <location>
        <begin position="1"/>
        <end position="27"/>
    </location>
</feature>
<proteinExistence type="predicted"/>
<comment type="caution">
    <text evidence="2">The sequence shown here is derived from an EMBL/GenBank/DDBJ whole genome shotgun (WGS) entry which is preliminary data.</text>
</comment>
<keyword evidence="3" id="KW-1185">Reference proteome</keyword>
<dbReference type="RefSeq" id="WP_159903516.1">
    <property type="nucleotide sequence ID" value="NZ_BAABFX010000011.1"/>
</dbReference>
<gene>
    <name evidence="2" type="ORF">GCM10023153_07060</name>
</gene>
<evidence type="ECO:0000256" key="1">
    <source>
        <dbReference type="SAM" id="MobiDB-lite"/>
    </source>
</evidence>